<evidence type="ECO:0000256" key="3">
    <source>
        <dbReference type="ARBA" id="ARBA00022553"/>
    </source>
</evidence>
<dbReference type="EMBL" id="WNYA01000007">
    <property type="protein sequence ID" value="KAG8561566.1"/>
    <property type="molecule type" value="Genomic_DNA"/>
</dbReference>
<sequence length="2343" mass="273319">MEQDQYEARLKELFDSFDTTGTGSLGQEELTDLCHMLQLEEVAPSLQQVLLQDNPLGRIHFDQFKEALIDALSSTLSNKENCPEPDCSPEAQPKYIKDGKRYGRRSVPELQDSLEEFDEETVIEPEDEGTRSSQVSSRNCEELWKSEEGEEYEAEGQLRFWNPDDLSASQTVLSPDQDWVEEKLQLICEDLGITRDGHLNRKKLLSICEQYGFQNLDKEALEDALQNVDQDDTMSLQDFFYEVCKNTKPPTPSSSTPYRQLKRHLSLQPYDESGRRTITPSAMTGTIGFRLFSKLDDGTGYASVEDVIDFWHEEGLENGPAIIKALDFSLEGKLNLTELTMTLENELLITKNEVYQAALVSFRSEIRHLLERADQNLREKEKLRMDLEKNEKLKSLMASEVDDHHAAIECRNEYNLRKLDEEYKERTMALKTELRKEREQILQQANRQRLELEQELDKLKLEENFLRDRLTLSIKENSRMENELLETSEKLSDCEALTSKLQKTLDNMLREKFGDLDPSCVEFFRHEEKLMQMRNEYERQRRELQDRIDELQLELEDYRAQGIRGLKTSLKTSLFDEMDNKNAVDYDQGIGSEDCPPLNMSIEAEMAIEQMREQHQREMDQLKNELESKVAHYEEKLKEAKCIFEKEQEVLKQKLNEEIQKAEEQIRLYKIKHLELETEISSLKEEKQKIECDHRDQMDKIEAEFTNQKLQLMEQEAVLRLQLEEAKETYHKEKEELVQRAEDLEKKTESKLVELVTTYEEKKRELEQNFNDKVMGFQEKHELEKLELRRELNEQHHTEVQEERKKLETEYNRRISDKEAQFLNDYALAVKNYEKDLINLEEKCEGDLQDLKAQHEEEKAQWAFEKEELIQDVAELQDKLKENLEKMEKEMSFSDILQQKDLLEKAYTEQVNNLQSEKAYLQNELEMLKITAQQIEAKLNGRILQLENDLREELTERDEQLLQADANMKHLQVALDDLTKKYKHETEELGTKLSKSEALYEEISQSNERKRHELLTEITKLQATINELKNELESLSKFQSEYKMLSMENLDLKNVVSQLQNSLAHLEEERNQNKRLEAVYENVEKENSELLSQVSILDEKLRNQAEQLCEAKKSIMALNDTIQKAESQHTTERKILDAKLSESESLYKEMCDGTDAKRQEMLAEITRLQSTITQLQDEVKSLSKLQNDYTAIKKENENLKKHAPDQQKCPSLLEGERRIFNNLQKVYEKTVKENVQLLSEIAKLQEKIDATEKKAENLTEAGKKDTEGVDHGDAQRFQKMVEKLESTYKSEKEELNSKLLHSEQIYREMCEKSEKDSQEMARLQDTIKDLEKEMATLCAIKENFNIIEKENGELKCLVSQLQNRLVVPEDEMDVFKSLQAVHEQTVKENVRLLSEISRLQKKMLVLDNKSNRNKFKNQLCETEENSLMRSEGQDPKVLASISVNQYKETLDNVNMKLQNKTKELEDTTKILCKLEQSYNDVKTENGHLKTQTVLLQEKLNGLTMEYDQVKKAINLEVIPIPHLEDAPISVPGLKLLLAVARKENFKLKESLKVLELKSLDAIENNKVLSTEVSWLQKEIQNMEEMAEASLQLEQLHEEAKKENQELKSLIQVMQEKMYSLEKGHVIGKTEESPKPVVSLENYLCDTTFSLPLHQNQESGSILAQQEQYVLVCPEETLKSEKMHENHGKPEMFSTAALDHELFARDLQQTSPKQNNLVVNSEQKTTKLDLLNNEYEIMMKLEHLRCENKNLKEENAGLLKQINSLNEESKANDQKIADLYDACEGMWVDIEVVRNEKVTMEKMVECLTSEVTELRSKNEQLILENEELISKNSKNQEDILDLNRRIMLLLKQKDRRESHKDPDEWKEEIEGYKTKVADAERELSKVRMHSSFLEQENSQLKQEVKTKQVSKSSEVTELRNEISLITRKNEKLMKEKEALGEELNRCVAKSAKVGLLEGKIANLKQEQKTWEQQSLSLKSQVAASQEKIHSLEENLQNVSLQMARMKSDLRVAQQEKESLKQEVMSLHKQLQNVNSKQQVLEMAVHSSGLQNQQKKQYWDDLEQLMEQEQQLLRQENERLQREVHNTKTDLAQTREKVRQLEATIISLKHQKQQSQSSLVKALEQEKSSLKRECDHLQKELQSATRKITQLSALEQDLETYKTENEVLRAKHGKFDDPFMEMLHSSSSASHSHSPLQQQACATIPREPYLQHQMDRRSQQHPAAADNRSTDNTSPQSEPEQLLRKMEIRMLEVEQKLRIVKMLLQEKVNQLKEQVVRNSRADAKIKDLYVENSQLLKALEMSEQRHQTSEKKNYLLEEKISGLSKIVRDLTPTTLGGGLVTQWRS</sequence>
<keyword evidence="7" id="KW-0206">Cytoskeleton</keyword>
<dbReference type="PANTHER" id="PTHR18905">
    <property type="entry name" value="NINEIN"/>
    <property type="match status" value="1"/>
</dbReference>
<evidence type="ECO:0000313" key="12">
    <source>
        <dbReference type="Proteomes" id="UP000824782"/>
    </source>
</evidence>
<dbReference type="PROSITE" id="PS50222">
    <property type="entry name" value="EF_HAND_2"/>
    <property type="match status" value="1"/>
</dbReference>
<evidence type="ECO:0000256" key="7">
    <source>
        <dbReference type="ARBA" id="ARBA00023212"/>
    </source>
</evidence>
<feature type="compositionally biased region" description="Acidic residues" evidence="9">
    <location>
        <begin position="118"/>
        <end position="127"/>
    </location>
</feature>
<feature type="coiled-coil region" evidence="8">
    <location>
        <begin position="1740"/>
        <end position="1767"/>
    </location>
</feature>
<feature type="coiled-coil region" evidence="8">
    <location>
        <begin position="523"/>
        <end position="561"/>
    </location>
</feature>
<keyword evidence="5" id="KW-0677">Repeat</keyword>
<feature type="coiled-coil region" evidence="8">
    <location>
        <begin position="1803"/>
        <end position="1837"/>
    </location>
</feature>
<keyword evidence="6 8" id="KW-0175">Coiled coil</keyword>
<dbReference type="Gene3D" id="1.10.238.10">
    <property type="entry name" value="EF-hand"/>
    <property type="match status" value="1"/>
</dbReference>
<dbReference type="GO" id="GO:0097431">
    <property type="term" value="C:mitotic spindle pole"/>
    <property type="evidence" value="ECO:0007669"/>
    <property type="project" value="TreeGrafter"/>
</dbReference>
<evidence type="ECO:0000256" key="1">
    <source>
        <dbReference type="ARBA" id="ARBA00004300"/>
    </source>
</evidence>
<evidence type="ECO:0000256" key="9">
    <source>
        <dbReference type="SAM" id="MobiDB-lite"/>
    </source>
</evidence>
<dbReference type="GO" id="GO:0005509">
    <property type="term" value="F:calcium ion binding"/>
    <property type="evidence" value="ECO:0007669"/>
    <property type="project" value="InterPro"/>
</dbReference>
<feature type="coiled-coil region" evidence="8">
    <location>
        <begin position="1537"/>
        <end position="1616"/>
    </location>
</feature>
<dbReference type="InterPro" id="IPR002048">
    <property type="entry name" value="EF_hand_dom"/>
</dbReference>
<evidence type="ECO:0000256" key="5">
    <source>
        <dbReference type="ARBA" id="ARBA00022737"/>
    </source>
</evidence>
<feature type="coiled-coil region" evidence="8">
    <location>
        <begin position="1443"/>
        <end position="1470"/>
    </location>
</feature>
<dbReference type="SUPFAM" id="SSF47473">
    <property type="entry name" value="EF-hand"/>
    <property type="match status" value="1"/>
</dbReference>
<feature type="coiled-coil region" evidence="8">
    <location>
        <begin position="424"/>
        <end position="497"/>
    </location>
</feature>
<evidence type="ECO:0000256" key="2">
    <source>
        <dbReference type="ARBA" id="ARBA00022490"/>
    </source>
</evidence>
<evidence type="ECO:0000259" key="10">
    <source>
        <dbReference type="PROSITE" id="PS50222"/>
    </source>
</evidence>
<dbReference type="GO" id="GO:0034454">
    <property type="term" value="P:microtubule anchoring at centrosome"/>
    <property type="evidence" value="ECO:0007669"/>
    <property type="project" value="TreeGrafter"/>
</dbReference>
<keyword evidence="2" id="KW-0963">Cytoplasm</keyword>
<dbReference type="GO" id="GO:0000242">
    <property type="term" value="C:pericentriolar material"/>
    <property type="evidence" value="ECO:0007669"/>
    <property type="project" value="TreeGrafter"/>
</dbReference>
<dbReference type="Proteomes" id="UP000824782">
    <property type="component" value="Unassembled WGS sequence"/>
</dbReference>
<feature type="coiled-coil region" evidence="8">
    <location>
        <begin position="1158"/>
        <end position="1202"/>
    </location>
</feature>
<feature type="region of interest" description="Disordered" evidence="9">
    <location>
        <begin position="118"/>
        <end position="139"/>
    </location>
</feature>
<keyword evidence="4" id="KW-0493">Microtubule</keyword>
<comment type="caution">
    <text evidence="11">The sequence shown here is derived from an EMBL/GenBank/DDBJ whole genome shotgun (WGS) entry which is preliminary data.</text>
</comment>
<dbReference type="PANTHER" id="PTHR18905:SF11">
    <property type="entry name" value="NINEIN"/>
    <property type="match status" value="1"/>
</dbReference>
<dbReference type="GO" id="GO:0051642">
    <property type="term" value="P:centrosome localization"/>
    <property type="evidence" value="ECO:0007669"/>
    <property type="project" value="TreeGrafter"/>
</dbReference>
<gene>
    <name evidence="11" type="ORF">GDO81_015392</name>
</gene>
<dbReference type="GO" id="GO:0097539">
    <property type="term" value="C:ciliary transition fiber"/>
    <property type="evidence" value="ECO:0007669"/>
    <property type="project" value="TreeGrafter"/>
</dbReference>
<evidence type="ECO:0000256" key="4">
    <source>
        <dbReference type="ARBA" id="ARBA00022701"/>
    </source>
</evidence>
<feature type="region of interest" description="Disordered" evidence="9">
    <location>
        <begin position="79"/>
        <end position="102"/>
    </location>
</feature>
<evidence type="ECO:0000313" key="11">
    <source>
        <dbReference type="EMBL" id="KAG8561566.1"/>
    </source>
</evidence>
<feature type="coiled-coil region" evidence="8">
    <location>
        <begin position="1868"/>
        <end position="2169"/>
    </location>
</feature>
<accession>A0AAV7AJY2</accession>
<protein>
    <recommendedName>
        <fullName evidence="10">EF-hand domain-containing protein</fullName>
    </recommendedName>
</protein>
<dbReference type="FunFam" id="1.10.238.10:FF:000094">
    <property type="entry name" value="ninein isoform X7"/>
    <property type="match status" value="1"/>
</dbReference>
<keyword evidence="12" id="KW-1185">Reference proteome</keyword>
<dbReference type="GO" id="GO:0005874">
    <property type="term" value="C:microtubule"/>
    <property type="evidence" value="ECO:0007669"/>
    <property type="project" value="UniProtKB-KW"/>
</dbReference>
<feature type="coiled-coil region" evidence="8">
    <location>
        <begin position="605"/>
        <end position="1100"/>
    </location>
</feature>
<proteinExistence type="predicted"/>
<organism evidence="11 12">
    <name type="scientific">Engystomops pustulosus</name>
    <name type="common">Tungara frog</name>
    <name type="synonym">Physalaemus pustulosus</name>
    <dbReference type="NCBI Taxonomy" id="76066"/>
    <lineage>
        <taxon>Eukaryota</taxon>
        <taxon>Metazoa</taxon>
        <taxon>Chordata</taxon>
        <taxon>Craniata</taxon>
        <taxon>Vertebrata</taxon>
        <taxon>Euteleostomi</taxon>
        <taxon>Amphibia</taxon>
        <taxon>Batrachia</taxon>
        <taxon>Anura</taxon>
        <taxon>Neobatrachia</taxon>
        <taxon>Hyloidea</taxon>
        <taxon>Leptodactylidae</taxon>
        <taxon>Leiuperinae</taxon>
        <taxon>Engystomops</taxon>
    </lineage>
</organism>
<feature type="compositionally biased region" description="Polar residues" evidence="9">
    <location>
        <begin position="2228"/>
        <end position="2237"/>
    </location>
</feature>
<feature type="domain" description="EF-hand" evidence="10">
    <location>
        <begin position="5"/>
        <end position="40"/>
    </location>
</feature>
<reference evidence="11" key="1">
    <citation type="thesis" date="2020" institute="ProQuest LLC" country="789 East Eisenhower Parkway, Ann Arbor, MI, USA">
        <title>Comparative Genomics and Chromosome Evolution.</title>
        <authorList>
            <person name="Mudd A.B."/>
        </authorList>
    </citation>
    <scope>NUCLEOTIDE SEQUENCE</scope>
    <source>
        <strain evidence="11">237g6f4</strain>
        <tissue evidence="11">Blood</tissue>
    </source>
</reference>
<evidence type="ECO:0000256" key="6">
    <source>
        <dbReference type="ARBA" id="ARBA00023054"/>
    </source>
</evidence>
<dbReference type="GO" id="GO:0005814">
    <property type="term" value="C:centriole"/>
    <property type="evidence" value="ECO:0007669"/>
    <property type="project" value="TreeGrafter"/>
</dbReference>
<feature type="coiled-coil region" evidence="8">
    <location>
        <begin position="1227"/>
        <end position="1340"/>
    </location>
</feature>
<name>A0AAV7AJY2_ENGPU</name>
<dbReference type="InterPro" id="IPR011992">
    <property type="entry name" value="EF-hand-dom_pair"/>
</dbReference>
<dbReference type="GO" id="GO:0090222">
    <property type="term" value="P:centrosome-templated microtubule nucleation"/>
    <property type="evidence" value="ECO:0007669"/>
    <property type="project" value="TreeGrafter"/>
</dbReference>
<feature type="coiled-coil region" evidence="8">
    <location>
        <begin position="363"/>
        <end position="390"/>
    </location>
</feature>
<feature type="region of interest" description="Disordered" evidence="9">
    <location>
        <begin position="2211"/>
        <end position="2238"/>
    </location>
</feature>
<evidence type="ECO:0000256" key="8">
    <source>
        <dbReference type="SAM" id="Coils"/>
    </source>
</evidence>
<dbReference type="EMBL" id="WNYA01000007">
    <property type="protein sequence ID" value="KAG8561565.1"/>
    <property type="molecule type" value="Genomic_DNA"/>
</dbReference>
<keyword evidence="3" id="KW-0597">Phosphoprotein</keyword>
<comment type="subcellular location">
    <subcellularLocation>
        <location evidence="1">Cytoplasm</location>
        <location evidence="1">Cytoskeleton</location>
        <location evidence="1">Microtubule organizing center</location>
        <location evidence="1">Centrosome</location>
    </subcellularLocation>
</comment>